<dbReference type="EMBL" id="LACD01000007">
    <property type="protein sequence ID" value="KJZ46011.1"/>
    <property type="molecule type" value="Genomic_DNA"/>
</dbReference>
<protein>
    <recommendedName>
        <fullName evidence="13">8-oxo-dGTP diphosphatase</fullName>
        <ecNumber evidence="12">3.6.1.55</ecNumber>
    </recommendedName>
    <alternativeName>
        <fullName evidence="16">7,8-dihydro-8-oxoguanine-triphosphatase</fullName>
    </alternativeName>
    <alternativeName>
        <fullName evidence="15">Mutator protein MutT</fullName>
    </alternativeName>
    <alternativeName>
        <fullName evidence="14">dGTP pyrophosphohydrolase</fullName>
    </alternativeName>
</protein>
<dbReference type="GO" id="GO:0046872">
    <property type="term" value="F:metal ion binding"/>
    <property type="evidence" value="ECO:0007669"/>
    <property type="project" value="UniProtKB-KW"/>
</dbReference>
<evidence type="ECO:0000256" key="5">
    <source>
        <dbReference type="ARBA" id="ARBA00022723"/>
    </source>
</evidence>
<gene>
    <name evidence="19" type="ORF">VC34_08195</name>
</gene>
<dbReference type="InterPro" id="IPR020084">
    <property type="entry name" value="NUDIX_hydrolase_CS"/>
</dbReference>
<dbReference type="EC" id="3.6.1.55" evidence="12"/>
<dbReference type="CDD" id="cd03425">
    <property type="entry name" value="NUDIX_MutT_NudA_like"/>
    <property type="match status" value="1"/>
</dbReference>
<comment type="caution">
    <text evidence="19">The sequence shown here is derived from an EMBL/GenBank/DDBJ whole genome shotgun (WGS) entry which is preliminary data.</text>
</comment>
<dbReference type="InterPro" id="IPR047127">
    <property type="entry name" value="MutT-like"/>
</dbReference>
<evidence type="ECO:0000256" key="4">
    <source>
        <dbReference type="ARBA" id="ARBA00022705"/>
    </source>
</evidence>
<dbReference type="PROSITE" id="PS00893">
    <property type="entry name" value="NUDIX_BOX"/>
    <property type="match status" value="1"/>
</dbReference>
<evidence type="ECO:0000256" key="3">
    <source>
        <dbReference type="ARBA" id="ARBA00022457"/>
    </source>
</evidence>
<evidence type="ECO:0000313" key="19">
    <source>
        <dbReference type="EMBL" id="KJZ46011.1"/>
    </source>
</evidence>
<name>A0A0F4TNJ9_PSEFL</name>
<keyword evidence="3" id="KW-0515">Mutator protein</keyword>
<dbReference type="RefSeq" id="WP_046046070.1">
    <property type="nucleotide sequence ID" value="NZ_LACD01000007.1"/>
</dbReference>
<dbReference type="GO" id="GO:0044716">
    <property type="term" value="F:8-oxo-GDP phosphatase activity"/>
    <property type="evidence" value="ECO:0007669"/>
    <property type="project" value="TreeGrafter"/>
</dbReference>
<evidence type="ECO:0000256" key="17">
    <source>
        <dbReference type="RuleBase" id="RU003476"/>
    </source>
</evidence>
<evidence type="ECO:0000256" key="13">
    <source>
        <dbReference type="ARBA" id="ARBA00040794"/>
    </source>
</evidence>
<evidence type="ECO:0000256" key="9">
    <source>
        <dbReference type="ARBA" id="ARBA00023204"/>
    </source>
</evidence>
<evidence type="ECO:0000256" key="14">
    <source>
        <dbReference type="ARBA" id="ARBA00041592"/>
    </source>
</evidence>
<dbReference type="AlphaFoldDB" id="A0A0F4TNJ9"/>
<dbReference type="Proteomes" id="UP000033500">
    <property type="component" value="Unassembled WGS sequence"/>
</dbReference>
<dbReference type="InterPro" id="IPR020476">
    <property type="entry name" value="Nudix_hydrolase"/>
</dbReference>
<evidence type="ECO:0000256" key="8">
    <source>
        <dbReference type="ARBA" id="ARBA00022842"/>
    </source>
</evidence>
<dbReference type="Pfam" id="PF00293">
    <property type="entry name" value="NUDIX"/>
    <property type="match status" value="1"/>
</dbReference>
<dbReference type="InterPro" id="IPR015797">
    <property type="entry name" value="NUDIX_hydrolase-like_dom_sf"/>
</dbReference>
<keyword evidence="5" id="KW-0479">Metal-binding</keyword>
<evidence type="ECO:0000256" key="2">
    <source>
        <dbReference type="ARBA" id="ARBA00005582"/>
    </source>
</evidence>
<keyword evidence="4" id="KW-0235">DNA replication</keyword>
<reference evidence="19 20" key="1">
    <citation type="submission" date="2015-03" db="EMBL/GenBank/DDBJ databases">
        <title>Comparative genomics of Pseudomonas insights into diversity of traits involved in vanlence and defense.</title>
        <authorList>
            <person name="Qin Y."/>
        </authorList>
    </citation>
    <scope>NUCLEOTIDE SEQUENCE [LARGE SCALE GENOMIC DNA]</scope>
    <source>
        <strain evidence="19 20">C3</strain>
    </source>
</reference>
<comment type="cofactor">
    <cofactor evidence="1">
        <name>Mg(2+)</name>
        <dbReference type="ChEBI" id="CHEBI:18420"/>
    </cofactor>
</comment>
<evidence type="ECO:0000256" key="10">
    <source>
        <dbReference type="ARBA" id="ARBA00035861"/>
    </source>
</evidence>
<comment type="catalytic activity">
    <reaction evidence="10">
        <text>8-oxo-dGTP + H2O = 8-oxo-dGMP + diphosphate + H(+)</text>
        <dbReference type="Rhea" id="RHEA:31575"/>
        <dbReference type="ChEBI" id="CHEBI:15377"/>
        <dbReference type="ChEBI" id="CHEBI:15378"/>
        <dbReference type="ChEBI" id="CHEBI:33019"/>
        <dbReference type="ChEBI" id="CHEBI:63224"/>
        <dbReference type="ChEBI" id="CHEBI:77896"/>
        <dbReference type="EC" id="3.6.1.55"/>
    </reaction>
</comment>
<keyword evidence="9" id="KW-0234">DNA repair</keyword>
<dbReference type="PATRIC" id="fig|294.131.peg.5857"/>
<organism evidence="19 20">
    <name type="scientific">Pseudomonas fluorescens</name>
    <dbReference type="NCBI Taxonomy" id="294"/>
    <lineage>
        <taxon>Bacteria</taxon>
        <taxon>Pseudomonadati</taxon>
        <taxon>Pseudomonadota</taxon>
        <taxon>Gammaproteobacteria</taxon>
        <taxon>Pseudomonadales</taxon>
        <taxon>Pseudomonadaceae</taxon>
        <taxon>Pseudomonas</taxon>
    </lineage>
</organism>
<feature type="domain" description="Nudix hydrolase" evidence="18">
    <location>
        <begin position="1"/>
        <end position="126"/>
    </location>
</feature>
<evidence type="ECO:0000259" key="18">
    <source>
        <dbReference type="PROSITE" id="PS51462"/>
    </source>
</evidence>
<evidence type="ECO:0000256" key="16">
    <source>
        <dbReference type="ARBA" id="ARBA00042798"/>
    </source>
</evidence>
<comment type="catalytic activity">
    <reaction evidence="11">
        <text>8-oxo-GTP + H2O = 8-oxo-GMP + diphosphate + H(+)</text>
        <dbReference type="Rhea" id="RHEA:67616"/>
        <dbReference type="ChEBI" id="CHEBI:15377"/>
        <dbReference type="ChEBI" id="CHEBI:15378"/>
        <dbReference type="ChEBI" id="CHEBI:33019"/>
        <dbReference type="ChEBI" id="CHEBI:143553"/>
        <dbReference type="ChEBI" id="CHEBI:145694"/>
    </reaction>
</comment>
<evidence type="ECO:0000256" key="1">
    <source>
        <dbReference type="ARBA" id="ARBA00001946"/>
    </source>
</evidence>
<dbReference type="PROSITE" id="PS51462">
    <property type="entry name" value="NUDIX"/>
    <property type="match status" value="1"/>
</dbReference>
<dbReference type="GO" id="GO:0008413">
    <property type="term" value="F:8-oxo-7,8-dihydroguanosine triphosphate pyrophosphatase activity"/>
    <property type="evidence" value="ECO:0007669"/>
    <property type="project" value="TreeGrafter"/>
</dbReference>
<keyword evidence="6" id="KW-0227">DNA damage</keyword>
<keyword evidence="7 17" id="KW-0378">Hydrolase</keyword>
<dbReference type="PANTHER" id="PTHR47707:SF1">
    <property type="entry name" value="NUDIX HYDROLASE FAMILY PROTEIN"/>
    <property type="match status" value="1"/>
</dbReference>
<proteinExistence type="inferred from homology"/>
<sequence length="129" mass="14375">MKKPVAAAVVHLDGKILITRRAPGEKLAGMWEFPGGKLEHEETPQDCITRELREELGVESVAGEILTSTTYTYPGGTIELIAIMVKLQSTQFTLQVHDLFEWVQPQELLQYGLAPADIPIAEEIIRKYG</sequence>
<evidence type="ECO:0000256" key="15">
    <source>
        <dbReference type="ARBA" id="ARBA00041979"/>
    </source>
</evidence>
<dbReference type="GO" id="GO:0035539">
    <property type="term" value="F:8-oxo-7,8-dihydrodeoxyguanosine triphosphate pyrophosphatase activity"/>
    <property type="evidence" value="ECO:0007669"/>
    <property type="project" value="UniProtKB-EC"/>
</dbReference>
<accession>A0A0F4TNJ9</accession>
<evidence type="ECO:0000256" key="6">
    <source>
        <dbReference type="ARBA" id="ARBA00022763"/>
    </source>
</evidence>
<dbReference type="PRINTS" id="PR00502">
    <property type="entry name" value="NUDIXFAMILY"/>
</dbReference>
<dbReference type="SUPFAM" id="SSF55811">
    <property type="entry name" value="Nudix"/>
    <property type="match status" value="1"/>
</dbReference>
<keyword evidence="8" id="KW-0460">Magnesium</keyword>
<dbReference type="InterPro" id="IPR000086">
    <property type="entry name" value="NUDIX_hydrolase_dom"/>
</dbReference>
<dbReference type="GO" id="GO:0006281">
    <property type="term" value="P:DNA repair"/>
    <property type="evidence" value="ECO:0007669"/>
    <property type="project" value="UniProtKB-KW"/>
</dbReference>
<evidence type="ECO:0000313" key="20">
    <source>
        <dbReference type="Proteomes" id="UP000033500"/>
    </source>
</evidence>
<evidence type="ECO:0000256" key="7">
    <source>
        <dbReference type="ARBA" id="ARBA00022801"/>
    </source>
</evidence>
<dbReference type="GO" id="GO:0006260">
    <property type="term" value="P:DNA replication"/>
    <property type="evidence" value="ECO:0007669"/>
    <property type="project" value="UniProtKB-KW"/>
</dbReference>
<dbReference type="Gene3D" id="3.90.79.10">
    <property type="entry name" value="Nucleoside Triphosphate Pyrophosphohydrolase"/>
    <property type="match status" value="1"/>
</dbReference>
<dbReference type="GO" id="GO:0044715">
    <property type="term" value="F:8-oxo-dGDP phosphatase activity"/>
    <property type="evidence" value="ECO:0007669"/>
    <property type="project" value="TreeGrafter"/>
</dbReference>
<comment type="similarity">
    <text evidence="2 17">Belongs to the Nudix hydrolase family.</text>
</comment>
<evidence type="ECO:0000256" key="11">
    <source>
        <dbReference type="ARBA" id="ARBA00036904"/>
    </source>
</evidence>
<dbReference type="PANTHER" id="PTHR47707">
    <property type="entry name" value="8-OXO-DGTP DIPHOSPHATASE"/>
    <property type="match status" value="1"/>
</dbReference>
<evidence type="ECO:0000256" key="12">
    <source>
        <dbReference type="ARBA" id="ARBA00038905"/>
    </source>
</evidence>